<dbReference type="Proteomes" id="UP000033636">
    <property type="component" value="Unassembled WGS sequence"/>
</dbReference>
<proteinExistence type="predicted"/>
<accession>A0ACC6V018</accession>
<sequence>MTPIGLYIKVLIISRLARGPAKVEELDEIARRAVERLGVRYDWRIWRDLLRREVVVEDGLAKLSERGRWYAEVGLRPVAKYVERALGVPVNA</sequence>
<evidence type="ECO:0000313" key="2">
    <source>
        <dbReference type="Proteomes" id="UP000033636"/>
    </source>
</evidence>
<evidence type="ECO:0000313" key="1">
    <source>
        <dbReference type="EMBL" id="MFB6490271.1"/>
    </source>
</evidence>
<reference evidence="1" key="1">
    <citation type="submission" date="2024-07" db="EMBL/GenBank/DDBJ databases">
        <title>Metagenome and Metagenome-Assembled Genomes of Archaea from a hot spring from the geothermal field of Los Azufres, Mexico.</title>
        <authorList>
            <person name="Marin-Paredes R."/>
            <person name="Martinez-Romero E."/>
            <person name="Servin-Garciduenas L.E."/>
        </authorList>
    </citation>
    <scope>NUCLEOTIDE SEQUENCE</scope>
</reference>
<name>A0ACC6V018_9CREN</name>
<comment type="caution">
    <text evidence="1">The sequence shown here is derived from an EMBL/GenBank/DDBJ whole genome shotgun (WGS) entry which is preliminary data.</text>
</comment>
<organism evidence="1 2">
    <name type="scientific">Thermoproteus sp. AZ2</name>
    <dbReference type="NCBI Taxonomy" id="1609232"/>
    <lineage>
        <taxon>Archaea</taxon>
        <taxon>Thermoproteota</taxon>
        <taxon>Thermoprotei</taxon>
        <taxon>Thermoproteales</taxon>
        <taxon>Thermoproteaceae</taxon>
        <taxon>Thermoproteus</taxon>
    </lineage>
</organism>
<protein>
    <submittedName>
        <fullName evidence="1">Uncharacterized protein</fullName>
    </submittedName>
</protein>
<gene>
    <name evidence="1" type="ORF">TU35_003315</name>
</gene>
<dbReference type="EMBL" id="JZWT02000006">
    <property type="protein sequence ID" value="MFB6490271.1"/>
    <property type="molecule type" value="Genomic_DNA"/>
</dbReference>